<evidence type="ECO:0000256" key="3">
    <source>
        <dbReference type="ARBA" id="ARBA00023004"/>
    </source>
</evidence>
<keyword evidence="3" id="KW-0408">Iron</keyword>
<dbReference type="AlphaFoldDB" id="A0A0F9UR58"/>
<dbReference type="Pfam" id="PF00034">
    <property type="entry name" value="Cytochrom_C"/>
    <property type="match status" value="1"/>
</dbReference>
<reference evidence="5" key="1">
    <citation type="journal article" date="2015" name="Nature">
        <title>Complex archaea that bridge the gap between prokaryotes and eukaryotes.</title>
        <authorList>
            <person name="Spang A."/>
            <person name="Saw J.H."/>
            <person name="Jorgensen S.L."/>
            <person name="Zaremba-Niedzwiedzka K."/>
            <person name="Martijn J."/>
            <person name="Lind A.E."/>
            <person name="van Eijk R."/>
            <person name="Schleper C."/>
            <person name="Guy L."/>
            <person name="Ettema T.J."/>
        </authorList>
    </citation>
    <scope>NUCLEOTIDE SEQUENCE</scope>
</reference>
<name>A0A0F9UR58_9ZZZZ</name>
<dbReference type="EMBL" id="LAZR01000584">
    <property type="protein sequence ID" value="KKN63636.1"/>
    <property type="molecule type" value="Genomic_DNA"/>
</dbReference>
<evidence type="ECO:0000313" key="5">
    <source>
        <dbReference type="EMBL" id="KKN63636.1"/>
    </source>
</evidence>
<dbReference type="GO" id="GO:0046872">
    <property type="term" value="F:metal ion binding"/>
    <property type="evidence" value="ECO:0007669"/>
    <property type="project" value="UniProtKB-KW"/>
</dbReference>
<sequence length="224" mass="23611">MFTHKILLVSTLMVMASVALAQTEATERTAAELPEILDGKGERAPEPVPTSSAEDVENIAPDDFRFGIGRPATKEEIAAINIDAMPDGRGLPEGSGTYAEGEKVYTQVCTACHGQDLEGVSELGAPRLIGGRGTLADDNPVKTVESYWPYASTLFDYVHRAMPMNAPGSLSANEVYAVSAYILGRAGITSDDADTTLDAQSMAAIGMPNVTGFVPDPRDGSMGK</sequence>
<dbReference type="SUPFAM" id="SSF46626">
    <property type="entry name" value="Cytochrome c"/>
    <property type="match status" value="1"/>
</dbReference>
<dbReference type="InterPro" id="IPR009056">
    <property type="entry name" value="Cyt_c-like_dom"/>
</dbReference>
<dbReference type="PANTHER" id="PTHR35008">
    <property type="entry name" value="BLL4482 PROTEIN-RELATED"/>
    <property type="match status" value="1"/>
</dbReference>
<dbReference type="GO" id="GO:0020037">
    <property type="term" value="F:heme binding"/>
    <property type="evidence" value="ECO:0007669"/>
    <property type="project" value="InterPro"/>
</dbReference>
<feature type="domain" description="Cytochrome c" evidence="4">
    <location>
        <begin position="96"/>
        <end position="186"/>
    </location>
</feature>
<accession>A0A0F9UR58</accession>
<dbReference type="Gene3D" id="1.10.760.10">
    <property type="entry name" value="Cytochrome c-like domain"/>
    <property type="match status" value="1"/>
</dbReference>
<dbReference type="InterPro" id="IPR051459">
    <property type="entry name" value="Cytochrome_c-type_DH"/>
</dbReference>
<keyword evidence="2" id="KW-0479">Metal-binding</keyword>
<comment type="caution">
    <text evidence="5">The sequence shown here is derived from an EMBL/GenBank/DDBJ whole genome shotgun (WGS) entry which is preliminary data.</text>
</comment>
<organism evidence="5">
    <name type="scientific">marine sediment metagenome</name>
    <dbReference type="NCBI Taxonomy" id="412755"/>
    <lineage>
        <taxon>unclassified sequences</taxon>
        <taxon>metagenomes</taxon>
        <taxon>ecological metagenomes</taxon>
    </lineage>
</organism>
<dbReference type="PANTHER" id="PTHR35008:SF8">
    <property type="entry name" value="ALCOHOL DEHYDROGENASE CYTOCHROME C SUBUNIT"/>
    <property type="match status" value="1"/>
</dbReference>
<dbReference type="GO" id="GO:0009055">
    <property type="term" value="F:electron transfer activity"/>
    <property type="evidence" value="ECO:0007669"/>
    <property type="project" value="InterPro"/>
</dbReference>
<dbReference type="PROSITE" id="PS51007">
    <property type="entry name" value="CYTC"/>
    <property type="match status" value="1"/>
</dbReference>
<dbReference type="InterPro" id="IPR036909">
    <property type="entry name" value="Cyt_c-like_dom_sf"/>
</dbReference>
<keyword evidence="1" id="KW-0349">Heme</keyword>
<evidence type="ECO:0000259" key="4">
    <source>
        <dbReference type="PROSITE" id="PS51007"/>
    </source>
</evidence>
<evidence type="ECO:0000256" key="1">
    <source>
        <dbReference type="ARBA" id="ARBA00022617"/>
    </source>
</evidence>
<protein>
    <recommendedName>
        <fullName evidence="4">Cytochrome c domain-containing protein</fullName>
    </recommendedName>
</protein>
<gene>
    <name evidence="5" type="ORF">LCGC14_0500020</name>
</gene>
<evidence type="ECO:0000256" key="2">
    <source>
        <dbReference type="ARBA" id="ARBA00022723"/>
    </source>
</evidence>
<proteinExistence type="predicted"/>